<feature type="transmembrane region" description="Helical" evidence="5">
    <location>
        <begin position="332"/>
        <end position="357"/>
    </location>
</feature>
<dbReference type="PANTHER" id="PTHR23502">
    <property type="entry name" value="MAJOR FACILITATOR SUPERFAMILY"/>
    <property type="match status" value="1"/>
</dbReference>
<feature type="transmembrane region" description="Helical" evidence="5">
    <location>
        <begin position="223"/>
        <end position="244"/>
    </location>
</feature>
<evidence type="ECO:0000256" key="4">
    <source>
        <dbReference type="ARBA" id="ARBA00023136"/>
    </source>
</evidence>
<comment type="subcellular location">
    <subcellularLocation>
        <location evidence="1">Membrane</location>
        <topology evidence="1">Multi-pass membrane protein</topology>
    </subcellularLocation>
</comment>
<feature type="transmembrane region" description="Helical" evidence="5">
    <location>
        <begin position="444"/>
        <end position="465"/>
    </location>
</feature>
<dbReference type="EMBL" id="JBBPEH010000006">
    <property type="protein sequence ID" value="KAK7537304.1"/>
    <property type="molecule type" value="Genomic_DNA"/>
</dbReference>
<feature type="transmembrane region" description="Helical" evidence="5">
    <location>
        <begin position="197"/>
        <end position="217"/>
    </location>
</feature>
<feature type="transmembrane region" description="Helical" evidence="5">
    <location>
        <begin position="508"/>
        <end position="528"/>
    </location>
</feature>
<dbReference type="InterPro" id="IPR020846">
    <property type="entry name" value="MFS_dom"/>
</dbReference>
<dbReference type="Pfam" id="PF07690">
    <property type="entry name" value="MFS_1"/>
    <property type="match status" value="1"/>
</dbReference>
<evidence type="ECO:0000256" key="5">
    <source>
        <dbReference type="SAM" id="Phobius"/>
    </source>
</evidence>
<feature type="transmembrane region" description="Helical" evidence="5">
    <location>
        <begin position="369"/>
        <end position="392"/>
    </location>
</feature>
<dbReference type="GeneID" id="92028643"/>
<evidence type="ECO:0000256" key="2">
    <source>
        <dbReference type="ARBA" id="ARBA00022692"/>
    </source>
</evidence>
<proteinExistence type="predicted"/>
<reference evidence="7 8" key="1">
    <citation type="submission" date="2024-04" db="EMBL/GenBank/DDBJ databases">
        <title>Phyllosticta paracitricarpa is synonymous to the EU quarantine fungus P. citricarpa based on phylogenomic analyses.</title>
        <authorList>
            <consortium name="Lawrence Berkeley National Laboratory"/>
            <person name="Van ingen-buijs V.A."/>
            <person name="Van westerhoven A.C."/>
            <person name="Haridas S."/>
            <person name="Skiadas P."/>
            <person name="Martin F."/>
            <person name="Groenewald J.Z."/>
            <person name="Crous P.W."/>
            <person name="Seidl M.F."/>
        </authorList>
    </citation>
    <scope>NUCLEOTIDE SEQUENCE [LARGE SCALE GENOMIC DNA]</scope>
    <source>
        <strain evidence="7 8">CPC 17464</strain>
    </source>
</reference>
<keyword evidence="3 5" id="KW-1133">Transmembrane helix</keyword>
<dbReference type="RefSeq" id="XP_066655455.1">
    <property type="nucleotide sequence ID" value="XM_066795737.1"/>
</dbReference>
<sequence length="543" mass="59853">MVQLYTLHELDQTEGTVQLQTSTDSKDAELILFPRPSKTDPNDPLRWSRVQKHVCFFAVCSFTFFTNYAIGGMAPAFALLSKEFGKSMNETSDLLKWPVLVLGLFNFFWVPLANYFGKRPVFVLASLLLCVAYIWGAFAQSFKSLLWSNIVAAFAGSTTEALGAAIVNVSLDQFLEIKLTKVQDLYFLHERSSKMSIYMASISGGNTIGPLICGFIAETIGWRWHKGIAAIAVGINFLLVVFFVPETSYDRDGPDTLSASSSTDKEIAKEDILASTMSRKTAIRASQPPMNLPDQIPKNTYGQSIKLFSCPRPQASLLHLFARPFPLSAYPAVIYAFLAYAVSLALTVAINILSSYVLSAPPYSFSPALIGLVNVPGLLGNLVGAFVGGWCVDRYSAWRTKRAGGVFRPETRLPLLVVPALLVPVGCLLWGYGVERSWHWVALFWGYGLISVGLTAATAPTMVYVSECYFPVQMDALLLVNGFKNIVAFGFLYGVVPWVENVGYIDCFGTQAGIYVALLLLGVPLYFYGERIRHATAKWRIIL</sequence>
<feature type="transmembrane region" description="Helical" evidence="5">
    <location>
        <begin position="97"/>
        <end position="116"/>
    </location>
</feature>
<feature type="transmembrane region" description="Helical" evidence="5">
    <location>
        <begin position="477"/>
        <end position="496"/>
    </location>
</feature>
<name>A0ABR1LRG3_9PEZI</name>
<feature type="domain" description="Major facilitator superfamily (MFS) profile" evidence="6">
    <location>
        <begin position="55"/>
        <end position="543"/>
    </location>
</feature>
<organism evidence="7 8">
    <name type="scientific">Phyllosticta citribraziliensis</name>
    <dbReference type="NCBI Taxonomy" id="989973"/>
    <lineage>
        <taxon>Eukaryota</taxon>
        <taxon>Fungi</taxon>
        <taxon>Dikarya</taxon>
        <taxon>Ascomycota</taxon>
        <taxon>Pezizomycotina</taxon>
        <taxon>Dothideomycetes</taxon>
        <taxon>Dothideomycetes incertae sedis</taxon>
        <taxon>Botryosphaeriales</taxon>
        <taxon>Phyllostictaceae</taxon>
        <taxon>Phyllosticta</taxon>
    </lineage>
</organism>
<feature type="transmembrane region" description="Helical" evidence="5">
    <location>
        <begin position="413"/>
        <end position="432"/>
    </location>
</feature>
<feature type="transmembrane region" description="Helical" evidence="5">
    <location>
        <begin position="121"/>
        <end position="138"/>
    </location>
</feature>
<dbReference type="SUPFAM" id="SSF103473">
    <property type="entry name" value="MFS general substrate transporter"/>
    <property type="match status" value="1"/>
</dbReference>
<comment type="caution">
    <text evidence="7">The sequence shown here is derived from an EMBL/GenBank/DDBJ whole genome shotgun (WGS) entry which is preliminary data.</text>
</comment>
<evidence type="ECO:0000256" key="1">
    <source>
        <dbReference type="ARBA" id="ARBA00004141"/>
    </source>
</evidence>
<dbReference type="Proteomes" id="UP001360953">
    <property type="component" value="Unassembled WGS sequence"/>
</dbReference>
<dbReference type="Gene3D" id="1.20.1250.20">
    <property type="entry name" value="MFS general substrate transporter like domains"/>
    <property type="match status" value="1"/>
</dbReference>
<feature type="transmembrane region" description="Helical" evidence="5">
    <location>
        <begin position="54"/>
        <end position="77"/>
    </location>
</feature>
<evidence type="ECO:0000313" key="7">
    <source>
        <dbReference type="EMBL" id="KAK7537304.1"/>
    </source>
</evidence>
<evidence type="ECO:0000256" key="3">
    <source>
        <dbReference type="ARBA" id="ARBA00022989"/>
    </source>
</evidence>
<dbReference type="InterPro" id="IPR011701">
    <property type="entry name" value="MFS"/>
</dbReference>
<dbReference type="PROSITE" id="PS50850">
    <property type="entry name" value="MFS"/>
    <property type="match status" value="1"/>
</dbReference>
<evidence type="ECO:0000259" key="6">
    <source>
        <dbReference type="PROSITE" id="PS50850"/>
    </source>
</evidence>
<protein>
    <submittedName>
        <fullName evidence="7">Major facilitator superfamily domain-containing protein</fullName>
    </submittedName>
</protein>
<gene>
    <name evidence="7" type="ORF">J3D65DRAFT_375883</name>
</gene>
<keyword evidence="2 5" id="KW-0812">Transmembrane</keyword>
<keyword evidence="8" id="KW-1185">Reference proteome</keyword>
<evidence type="ECO:0000313" key="8">
    <source>
        <dbReference type="Proteomes" id="UP001360953"/>
    </source>
</evidence>
<keyword evidence="4 5" id="KW-0472">Membrane</keyword>
<accession>A0ABR1LRG3</accession>
<dbReference type="InterPro" id="IPR036259">
    <property type="entry name" value="MFS_trans_sf"/>
</dbReference>
<dbReference type="PANTHER" id="PTHR23502:SF181">
    <property type="entry name" value="MAJOR FACILITATOR SUPERFAMILY (MFS) PROFILE DOMAIN-CONTAINING PROTEIN"/>
    <property type="match status" value="1"/>
</dbReference>
<feature type="transmembrane region" description="Helical" evidence="5">
    <location>
        <begin position="150"/>
        <end position="171"/>
    </location>
</feature>